<feature type="region of interest" description="Disordered" evidence="2">
    <location>
        <begin position="222"/>
        <end position="254"/>
    </location>
</feature>
<dbReference type="InterPro" id="IPR000837">
    <property type="entry name" value="AP-1"/>
</dbReference>
<keyword evidence="5" id="KW-1185">Reference proteome</keyword>
<evidence type="ECO:0000256" key="1">
    <source>
        <dbReference type="ARBA" id="ARBA00023242"/>
    </source>
</evidence>
<feature type="region of interest" description="Disordered" evidence="2">
    <location>
        <begin position="150"/>
        <end position="183"/>
    </location>
</feature>
<dbReference type="CDD" id="cd14701">
    <property type="entry name" value="bZIP_BATF"/>
    <property type="match status" value="1"/>
</dbReference>
<gene>
    <name evidence="4" type="primary">BATF2</name>
</gene>
<dbReference type="VEuPathDB" id="HostDB:ENSMFAG00000039278"/>
<reference evidence="4" key="3">
    <citation type="submission" date="2025-09" db="UniProtKB">
        <authorList>
            <consortium name="Ensembl"/>
        </authorList>
    </citation>
    <scope>IDENTIFICATION</scope>
</reference>
<feature type="compositionally biased region" description="Low complexity" evidence="2">
    <location>
        <begin position="167"/>
        <end position="181"/>
    </location>
</feature>
<dbReference type="Proteomes" id="UP000233100">
    <property type="component" value="Chromosome 14"/>
</dbReference>
<protein>
    <submittedName>
        <fullName evidence="4">Basic leucine zipper ATF-like transcription factor 2</fullName>
    </submittedName>
</protein>
<evidence type="ECO:0000313" key="5">
    <source>
        <dbReference type="Proteomes" id="UP000233100"/>
    </source>
</evidence>
<dbReference type="PANTHER" id="PTHR23351:SF11">
    <property type="entry name" value="BASIC LEUCINE ZIPPER TRANSCRIPTIONAL FACTOR ATF-LIKE 2"/>
    <property type="match status" value="1"/>
</dbReference>
<feature type="domain" description="BZIP" evidence="3">
    <location>
        <begin position="23"/>
        <end position="37"/>
    </location>
</feature>
<organism evidence="4 5">
    <name type="scientific">Macaca fascicularis</name>
    <name type="common">Crab-eating macaque</name>
    <name type="synonym">Cynomolgus monkey</name>
    <dbReference type="NCBI Taxonomy" id="9541"/>
    <lineage>
        <taxon>Eukaryota</taxon>
        <taxon>Metazoa</taxon>
        <taxon>Chordata</taxon>
        <taxon>Craniata</taxon>
        <taxon>Vertebrata</taxon>
        <taxon>Euteleostomi</taxon>
        <taxon>Mammalia</taxon>
        <taxon>Eutheria</taxon>
        <taxon>Euarchontoglires</taxon>
        <taxon>Primates</taxon>
        <taxon>Haplorrhini</taxon>
        <taxon>Catarrhini</taxon>
        <taxon>Cercopithecidae</taxon>
        <taxon>Cercopithecinae</taxon>
        <taxon>Macaca</taxon>
    </lineage>
</organism>
<accession>A0A2K5X2S1</accession>
<dbReference type="Bgee" id="ENSMFAG00000039278">
    <property type="expression patterns" value="Expressed in colon and 9 other cell types or tissues"/>
</dbReference>
<dbReference type="Ensembl" id="ENSMFAT00000018048.2">
    <property type="protein sequence ID" value="ENSMFAP00000043758.2"/>
    <property type="gene ID" value="ENSMFAG00000039278.2"/>
</dbReference>
<feature type="compositionally biased region" description="Low complexity" evidence="2">
    <location>
        <begin position="302"/>
        <end position="320"/>
    </location>
</feature>
<feature type="region of interest" description="Disordered" evidence="2">
    <location>
        <begin position="302"/>
        <end position="331"/>
    </location>
</feature>
<feature type="region of interest" description="Disordered" evidence="2">
    <location>
        <begin position="1"/>
        <end position="42"/>
    </location>
</feature>
<reference evidence="4" key="2">
    <citation type="submission" date="2025-08" db="UniProtKB">
        <authorList>
            <consortium name="Ensembl"/>
        </authorList>
    </citation>
    <scope>IDENTIFICATION</scope>
</reference>
<dbReference type="PROSITE" id="PS00036">
    <property type="entry name" value="BZIP_BASIC"/>
    <property type="match status" value="1"/>
</dbReference>
<keyword evidence="1" id="KW-0539">Nucleus</keyword>
<name>A0A2K5X2S1_MACFA</name>
<dbReference type="GO" id="GO:0000978">
    <property type="term" value="F:RNA polymerase II cis-regulatory region sequence-specific DNA binding"/>
    <property type="evidence" value="ECO:0007669"/>
    <property type="project" value="TreeGrafter"/>
</dbReference>
<dbReference type="Gene3D" id="1.20.5.170">
    <property type="match status" value="1"/>
</dbReference>
<reference evidence="4 5" key="1">
    <citation type="submission" date="2013-03" db="EMBL/GenBank/DDBJ databases">
        <authorList>
            <person name="Warren W."/>
            <person name="Wilson R.K."/>
        </authorList>
    </citation>
    <scope>NUCLEOTIDE SEQUENCE</scope>
</reference>
<dbReference type="STRING" id="9541.ENSMFAP00000043758"/>
<evidence type="ECO:0000256" key="2">
    <source>
        <dbReference type="SAM" id="MobiDB-lite"/>
    </source>
</evidence>
<evidence type="ECO:0000313" key="4">
    <source>
        <dbReference type="Ensembl" id="ENSMFAP00000043758.2"/>
    </source>
</evidence>
<dbReference type="GeneTree" id="ENSGT00940000162373"/>
<proteinExistence type="predicted"/>
<dbReference type="AlphaFoldDB" id="A0A2K5X2S1"/>
<dbReference type="SMART" id="SM00338">
    <property type="entry name" value="BRLZ"/>
    <property type="match status" value="1"/>
</dbReference>
<dbReference type="GO" id="GO:0000981">
    <property type="term" value="F:DNA-binding transcription factor activity, RNA polymerase II-specific"/>
    <property type="evidence" value="ECO:0007669"/>
    <property type="project" value="TreeGrafter"/>
</dbReference>
<evidence type="ECO:0000259" key="3">
    <source>
        <dbReference type="PROSITE" id="PS00036"/>
    </source>
</evidence>
<dbReference type="GO" id="GO:0090575">
    <property type="term" value="C:RNA polymerase II transcription regulator complex"/>
    <property type="evidence" value="ECO:0007669"/>
    <property type="project" value="Ensembl"/>
</dbReference>
<sequence length="331" mass="35035">MHLCRGNGLLTGTDPEEQQRLLKKQKNRAAAQRSRQKHTDKADALHQVRTTLFLVSDSTYRPGHPFSTPPQHESLEKDNLALRKEIQALQAELAWWSQTLHVHERLCPMDCASCSAPGLPGCWDQAEGLLGPGPQGQHGCQEQLELFQTPDSCSPAQPLSPGPQPHDSPSLLQSPLPSLSLGPTVVAEPPVQLSPSPLLFASHTGSSLQRSSSKLNALQPSLTAQTAPPQPLELEHPTRGKLKSSPNNPSSDLGLACLQSREHKTALSAAAWQGLGVDPSPHPLLAFPLLASLKSTSNLVSGAALAPSSGSGSNLSTRASPPSLLGAALRG</sequence>
<dbReference type="PANTHER" id="PTHR23351">
    <property type="entry name" value="FOS TRANSCRIPTION FACTOR-RELATED"/>
    <property type="match status" value="1"/>
</dbReference>
<dbReference type="InterPro" id="IPR004827">
    <property type="entry name" value="bZIP"/>
</dbReference>